<dbReference type="EC" id="5.4.99.25" evidence="5"/>
<accession>H8IAK7</accession>
<dbReference type="Proteomes" id="UP000005233">
    <property type="component" value="Chromosome"/>
</dbReference>
<dbReference type="NCBIfam" id="TIGR00425">
    <property type="entry name" value="CBF5"/>
    <property type="match status" value="1"/>
</dbReference>
<dbReference type="GO" id="GO:1990481">
    <property type="term" value="P:mRNA pseudouridine synthesis"/>
    <property type="evidence" value="ECO:0007669"/>
    <property type="project" value="TreeGrafter"/>
</dbReference>
<dbReference type="EMBL" id="CP003243">
    <property type="protein sequence ID" value="AFD00104.1"/>
    <property type="molecule type" value="Genomic_DNA"/>
</dbReference>
<evidence type="ECO:0000313" key="9">
    <source>
        <dbReference type="Proteomes" id="UP000005233"/>
    </source>
</evidence>
<gene>
    <name evidence="5 8" type="primary">truB</name>
    <name evidence="8" type="ordered locus">Mtc_1350</name>
</gene>
<keyword evidence="2 5" id="KW-0413">Isomerase</keyword>
<evidence type="ECO:0000313" key="8">
    <source>
        <dbReference type="EMBL" id="AFD00104.1"/>
    </source>
</evidence>
<dbReference type="HAMAP" id="MF_01081">
    <property type="entry name" value="TruB_arch"/>
    <property type="match status" value="1"/>
</dbReference>
<dbReference type="AlphaFoldDB" id="H8IAK7"/>
<feature type="active site" description="Nucleophile" evidence="5">
    <location>
        <position position="73"/>
    </location>
</feature>
<dbReference type="KEGG" id="mez:Mtc_1350"/>
<dbReference type="PANTHER" id="PTHR23127:SF0">
    <property type="entry name" value="H_ACA RIBONUCLEOPROTEIN COMPLEX SUBUNIT DKC1"/>
    <property type="match status" value="1"/>
</dbReference>
<dbReference type="GeneID" id="11971477"/>
<dbReference type="InterPro" id="IPR032819">
    <property type="entry name" value="TruB_C"/>
</dbReference>
<evidence type="ECO:0000256" key="5">
    <source>
        <dbReference type="HAMAP-Rule" id="MF_01081"/>
    </source>
</evidence>
<dbReference type="PANTHER" id="PTHR23127">
    <property type="entry name" value="CENTROMERE/MICROTUBULE BINDING PROTEIN CBF5"/>
    <property type="match status" value="1"/>
</dbReference>
<dbReference type="STRING" id="1041930.Mtc_1350"/>
<dbReference type="Gene3D" id="3.30.2350.10">
    <property type="entry name" value="Pseudouridine synthase"/>
    <property type="match status" value="1"/>
</dbReference>
<feature type="domain" description="PUA" evidence="6">
    <location>
        <begin position="241"/>
        <end position="315"/>
    </location>
</feature>
<dbReference type="InterPro" id="IPR036974">
    <property type="entry name" value="PUA_sf"/>
</dbReference>
<dbReference type="SMART" id="SM00359">
    <property type="entry name" value="PUA"/>
    <property type="match status" value="1"/>
</dbReference>
<dbReference type="FunFam" id="3.30.2350.10:FF:000001">
    <property type="entry name" value="H/ACA ribonucleoprotein complex subunit CBF5"/>
    <property type="match status" value="1"/>
</dbReference>
<dbReference type="RefSeq" id="WP_014405941.1">
    <property type="nucleotide sequence ID" value="NC_017034.1"/>
</dbReference>
<dbReference type="HOGENOM" id="CLU_032087_3_0_2"/>
<dbReference type="PROSITE" id="PS50890">
    <property type="entry name" value="PUA"/>
    <property type="match status" value="1"/>
</dbReference>
<keyword evidence="9" id="KW-1185">Reference proteome</keyword>
<evidence type="ECO:0000259" key="7">
    <source>
        <dbReference type="SMART" id="SM01136"/>
    </source>
</evidence>
<dbReference type="Pfam" id="PF16198">
    <property type="entry name" value="TruB_C_2"/>
    <property type="match status" value="1"/>
</dbReference>
<dbReference type="NCBIfam" id="TIGR00451">
    <property type="entry name" value="unchar_dom_2"/>
    <property type="match status" value="1"/>
</dbReference>
<dbReference type="Pfam" id="PF01472">
    <property type="entry name" value="PUA"/>
    <property type="match status" value="1"/>
</dbReference>
<organism evidence="8 9">
    <name type="scientific">Methanocella conradii (strain DSM 24694 / JCM 17849 / CGMCC 1.5162 / HZ254)</name>
    <dbReference type="NCBI Taxonomy" id="1041930"/>
    <lineage>
        <taxon>Archaea</taxon>
        <taxon>Methanobacteriati</taxon>
        <taxon>Methanobacteriota</taxon>
        <taxon>Stenosarchaea group</taxon>
        <taxon>Methanomicrobia</taxon>
        <taxon>Methanocellales</taxon>
        <taxon>Methanocellaceae</taxon>
        <taxon>Methanocella</taxon>
    </lineage>
</organism>
<dbReference type="Pfam" id="PF01509">
    <property type="entry name" value="TruB_N"/>
    <property type="match status" value="1"/>
</dbReference>
<dbReference type="NCBIfam" id="NF003280">
    <property type="entry name" value="PRK04270.1"/>
    <property type="match status" value="1"/>
</dbReference>
<dbReference type="GO" id="GO:0031118">
    <property type="term" value="P:rRNA pseudouridine synthesis"/>
    <property type="evidence" value="ECO:0007669"/>
    <property type="project" value="TreeGrafter"/>
</dbReference>
<dbReference type="GO" id="GO:0031119">
    <property type="term" value="P:tRNA pseudouridine synthesis"/>
    <property type="evidence" value="ECO:0007669"/>
    <property type="project" value="UniProtKB-UniRule"/>
</dbReference>
<comment type="function">
    <text evidence="3 5">Could be responsible for synthesis of pseudouridine from uracil-55 in the psi GC loop of transfer RNAs.</text>
</comment>
<protein>
    <recommendedName>
        <fullName evidence="5">Probable tRNA pseudouridine synthase B</fullName>
        <ecNumber evidence="5">5.4.99.25</ecNumber>
    </recommendedName>
    <alternativeName>
        <fullName evidence="5">tRNA pseudouridine(55) synthase</fullName>
        <shortName evidence="5">Psi55 synthase</shortName>
    </alternativeName>
    <alternativeName>
        <fullName evidence="5">tRNA pseudouridylate synthase</fullName>
    </alternativeName>
    <alternativeName>
        <fullName evidence="5">tRNA-uridine isomerase</fullName>
    </alternativeName>
</protein>
<dbReference type="InterPro" id="IPR026326">
    <property type="entry name" value="TruB_arch"/>
</dbReference>
<dbReference type="SMART" id="SM01136">
    <property type="entry name" value="DKCLD"/>
    <property type="match status" value="1"/>
</dbReference>
<dbReference type="eggNOG" id="arCOG00987">
    <property type="taxonomic scope" value="Archaea"/>
</dbReference>
<dbReference type="InterPro" id="IPR002501">
    <property type="entry name" value="PsdUridine_synth_N"/>
</dbReference>
<dbReference type="InterPro" id="IPR004802">
    <property type="entry name" value="tRNA_PsdUridine_synth_B_fam"/>
</dbReference>
<sequence length="329" mass="36941">MMLPGEQKRELLVKAECQHKGYGKDPYKRSIAELLDEGVINLDKPYGPTSHEVTAWVKNILHIKRAGHSGTLDPHVTGVLPIMLGDATRLVRVLLLSGKEYVCVMRLHADLPEERVRAILEEFTGVIYQRPPLVSAVKRQLRKRTIYYIDFLEMRGRDVLFKVGCEAGTYIRKLCHDVGEALGVGAHMYELRRTKSGPFKEDETLITLHDLTDAYYYYTQGDEAPLRKIILPMEYALRNMPRIIVKDSAVGALAEGAPLFVQGVCKVDTGIRQGDTVAVFTHMGEVVSIGTARMSTEELMAAKEGQALDTLCVMMKPGVYPPEWKKKLK</sequence>
<dbReference type="InterPro" id="IPR015947">
    <property type="entry name" value="PUA-like_sf"/>
</dbReference>
<dbReference type="Pfam" id="PF08068">
    <property type="entry name" value="DKCLD"/>
    <property type="match status" value="1"/>
</dbReference>
<evidence type="ECO:0000259" key="6">
    <source>
        <dbReference type="SMART" id="SM00359"/>
    </source>
</evidence>
<dbReference type="OrthoDB" id="35866at2157"/>
<proteinExistence type="inferred from homology"/>
<reference evidence="8 9" key="1">
    <citation type="journal article" date="2012" name="J. Bacteriol.">
        <title>Complete genome sequence of a thermophilic methanogen, Methanocella conradii HZ254, isolated from Chinese rice field soil.</title>
        <authorList>
            <person name="Lu Z."/>
            <person name="Lu Y."/>
        </authorList>
    </citation>
    <scope>NUCLEOTIDE SEQUENCE [LARGE SCALE GENOMIC DNA]</scope>
    <source>
        <strain evidence="9">DSM 24694 / JCM 17849 / CGMCC 1.5162 / HZ254</strain>
    </source>
</reference>
<dbReference type="InterPro" id="IPR002478">
    <property type="entry name" value="PUA"/>
</dbReference>
<comment type="catalytic activity">
    <reaction evidence="5">
        <text>uridine(55) in tRNA = pseudouridine(55) in tRNA</text>
        <dbReference type="Rhea" id="RHEA:42532"/>
        <dbReference type="Rhea" id="RHEA-COMP:10101"/>
        <dbReference type="Rhea" id="RHEA-COMP:10102"/>
        <dbReference type="ChEBI" id="CHEBI:65314"/>
        <dbReference type="ChEBI" id="CHEBI:65315"/>
        <dbReference type="EC" id="5.4.99.25"/>
    </reaction>
</comment>
<dbReference type="GO" id="GO:0160148">
    <property type="term" value="F:tRNA pseudouridine(55) synthase activity"/>
    <property type="evidence" value="ECO:0007669"/>
    <property type="project" value="UniProtKB-EC"/>
</dbReference>
<dbReference type="Gene3D" id="2.30.130.10">
    <property type="entry name" value="PUA domain"/>
    <property type="match status" value="1"/>
</dbReference>
<name>H8IAK7_METCZ</name>
<dbReference type="GO" id="GO:0031120">
    <property type="term" value="P:snRNA pseudouridine synthesis"/>
    <property type="evidence" value="ECO:0007669"/>
    <property type="project" value="TreeGrafter"/>
</dbReference>
<keyword evidence="1 5" id="KW-0819">tRNA processing</keyword>
<dbReference type="GO" id="GO:0003723">
    <property type="term" value="F:RNA binding"/>
    <property type="evidence" value="ECO:0007669"/>
    <property type="project" value="InterPro"/>
</dbReference>
<evidence type="ECO:0000256" key="4">
    <source>
        <dbReference type="ARBA" id="ARBA00060775"/>
    </source>
</evidence>
<feature type="domain" description="Dyskerin-like" evidence="7">
    <location>
        <begin position="7"/>
        <end position="54"/>
    </location>
</feature>
<evidence type="ECO:0000256" key="1">
    <source>
        <dbReference type="ARBA" id="ARBA00022694"/>
    </source>
</evidence>
<dbReference type="SUPFAM" id="SSF88697">
    <property type="entry name" value="PUA domain-like"/>
    <property type="match status" value="1"/>
</dbReference>
<dbReference type="InterPro" id="IPR020103">
    <property type="entry name" value="PsdUridine_synth_cat_dom_sf"/>
</dbReference>
<dbReference type="InterPro" id="IPR004521">
    <property type="entry name" value="Uncharacterised_CHP00451"/>
</dbReference>
<dbReference type="CDD" id="cd21148">
    <property type="entry name" value="PUA_Cbf5"/>
    <property type="match status" value="1"/>
</dbReference>
<evidence type="ECO:0000256" key="3">
    <source>
        <dbReference type="ARBA" id="ARBA00060072"/>
    </source>
</evidence>
<dbReference type="SUPFAM" id="SSF55120">
    <property type="entry name" value="Pseudouridine synthase"/>
    <property type="match status" value="1"/>
</dbReference>
<evidence type="ECO:0000256" key="2">
    <source>
        <dbReference type="ARBA" id="ARBA00023235"/>
    </source>
</evidence>
<dbReference type="InterPro" id="IPR012960">
    <property type="entry name" value="Dyskerin-like"/>
</dbReference>
<dbReference type="GO" id="GO:0000495">
    <property type="term" value="P:box H/ACA sno(s)RNA 3'-end processing"/>
    <property type="evidence" value="ECO:0007669"/>
    <property type="project" value="TreeGrafter"/>
</dbReference>
<dbReference type="CDD" id="cd02572">
    <property type="entry name" value="PseudoU_synth_hDyskerin"/>
    <property type="match status" value="1"/>
</dbReference>
<comment type="similarity">
    <text evidence="4 5">Belongs to the pseudouridine synthase TruB family. Type 2 subfamily.</text>
</comment>